<evidence type="ECO:0000256" key="1">
    <source>
        <dbReference type="ARBA" id="ARBA00005595"/>
    </source>
</evidence>
<reference evidence="2" key="1">
    <citation type="submission" date="2021-01" db="EMBL/GenBank/DDBJ databases">
        <authorList>
            <person name="Corre E."/>
            <person name="Pelletier E."/>
            <person name="Niang G."/>
            <person name="Scheremetjew M."/>
            <person name="Finn R."/>
            <person name="Kale V."/>
            <person name="Holt S."/>
            <person name="Cochrane G."/>
            <person name="Meng A."/>
            <person name="Brown T."/>
            <person name="Cohen L."/>
        </authorList>
    </citation>
    <scope>NUCLEOTIDE SEQUENCE</scope>
    <source>
        <strain evidence="2">CCMP1381</strain>
    </source>
</reference>
<dbReference type="GO" id="GO:0005684">
    <property type="term" value="C:U2-type spliceosomal complex"/>
    <property type="evidence" value="ECO:0007669"/>
    <property type="project" value="TreeGrafter"/>
</dbReference>
<dbReference type="EMBL" id="HBGS01059303">
    <property type="protein sequence ID" value="CAD9486271.1"/>
    <property type="molecule type" value="Transcribed_RNA"/>
</dbReference>
<accession>A0A7S2HCV6</accession>
<dbReference type="AlphaFoldDB" id="A0A7S2HCV6"/>
<sequence>MGKGTRFNAKKERDGAYFSTKIWKFSMKCASCPQLFVIATDPKNSDYAFRAGIKKKVEEYDATPSGQAGTSEVEERVQEKLDGIYKKGGHLAVEERHRQQTDAICKLERSVDDKKRALSEGERFDRLLELGESRRHFDYDANAALRQTMRQRRREVERLDEERKSKGLGPGIRLLGPSECDATAAAEQWAATTAPKRLRDAPFLASERTRLLSVKTASIFGSSSAQHHRSLKARMLMSTLPVLGSRGSRSRLLRKKPKNETGTALPTTTTVKQNCAAKKKRKCSSIANLAGGVVRAGLKGIADVKCKVQKKSTLSVKRPSSGNSLEALSAMY</sequence>
<dbReference type="PANTHER" id="PTHR12111:SF2">
    <property type="entry name" value="SPLICING FACTOR YJU2B-RELATED"/>
    <property type="match status" value="1"/>
</dbReference>
<organism evidence="2">
    <name type="scientific">Octactis speculum</name>
    <dbReference type="NCBI Taxonomy" id="3111310"/>
    <lineage>
        <taxon>Eukaryota</taxon>
        <taxon>Sar</taxon>
        <taxon>Stramenopiles</taxon>
        <taxon>Ochrophyta</taxon>
        <taxon>Dictyochophyceae</taxon>
        <taxon>Dictyochales</taxon>
        <taxon>Dictyochaceae</taxon>
        <taxon>Octactis</taxon>
    </lineage>
</organism>
<evidence type="ECO:0008006" key="3">
    <source>
        <dbReference type="Google" id="ProtNLM"/>
    </source>
</evidence>
<dbReference type="Pfam" id="PF04502">
    <property type="entry name" value="Saf4_Yju2"/>
    <property type="match status" value="1"/>
</dbReference>
<dbReference type="GO" id="GO:0000398">
    <property type="term" value="P:mRNA splicing, via spliceosome"/>
    <property type="evidence" value="ECO:0007669"/>
    <property type="project" value="InterPro"/>
</dbReference>
<proteinExistence type="inferred from homology"/>
<dbReference type="GO" id="GO:0071014">
    <property type="term" value="C:post-mRNA release spliceosomal complex"/>
    <property type="evidence" value="ECO:0007669"/>
    <property type="project" value="TreeGrafter"/>
</dbReference>
<gene>
    <name evidence="2" type="ORF">DSPE1174_LOCUS30943</name>
</gene>
<name>A0A7S2HCV6_9STRA</name>
<protein>
    <recommendedName>
        <fullName evidence="3">Coiled-coil domain-containing protein 130</fullName>
    </recommendedName>
</protein>
<dbReference type="PANTHER" id="PTHR12111">
    <property type="entry name" value="SPLICING FACTOR YJU2"/>
    <property type="match status" value="1"/>
</dbReference>
<evidence type="ECO:0000313" key="2">
    <source>
        <dbReference type="EMBL" id="CAD9486271.1"/>
    </source>
</evidence>
<comment type="similarity">
    <text evidence="1">Belongs to the CWC16 family.</text>
</comment>
<dbReference type="InterPro" id="IPR007590">
    <property type="entry name" value="Saf4/Yju2"/>
</dbReference>